<dbReference type="PIRSF" id="PIRSF002419">
    <property type="entry name" value="Tetraspanin"/>
    <property type="match status" value="1"/>
</dbReference>
<feature type="transmembrane region" description="Helical" evidence="6">
    <location>
        <begin position="57"/>
        <end position="78"/>
    </location>
</feature>
<gene>
    <name evidence="7" type="ORF">KP79_PYT09014</name>
</gene>
<proteinExistence type="inferred from homology"/>
<comment type="caution">
    <text evidence="7">The sequence shown here is derived from an EMBL/GenBank/DDBJ whole genome shotgun (WGS) entry which is preliminary data.</text>
</comment>
<dbReference type="InterPro" id="IPR008952">
    <property type="entry name" value="Tetraspanin_EC2_sf"/>
</dbReference>
<feature type="transmembrane region" description="Helical" evidence="6">
    <location>
        <begin position="90"/>
        <end position="112"/>
    </location>
</feature>
<dbReference type="Pfam" id="PF00335">
    <property type="entry name" value="Tetraspanin"/>
    <property type="match status" value="1"/>
</dbReference>
<reference evidence="7 8" key="1">
    <citation type="journal article" date="2017" name="Nat. Ecol. Evol.">
        <title>Scallop genome provides insights into evolution of bilaterian karyotype and development.</title>
        <authorList>
            <person name="Wang S."/>
            <person name="Zhang J."/>
            <person name="Jiao W."/>
            <person name="Li J."/>
            <person name="Xun X."/>
            <person name="Sun Y."/>
            <person name="Guo X."/>
            <person name="Huan P."/>
            <person name="Dong B."/>
            <person name="Zhang L."/>
            <person name="Hu X."/>
            <person name="Sun X."/>
            <person name="Wang J."/>
            <person name="Zhao C."/>
            <person name="Wang Y."/>
            <person name="Wang D."/>
            <person name="Huang X."/>
            <person name="Wang R."/>
            <person name="Lv J."/>
            <person name="Li Y."/>
            <person name="Zhang Z."/>
            <person name="Liu B."/>
            <person name="Lu W."/>
            <person name="Hui Y."/>
            <person name="Liang J."/>
            <person name="Zhou Z."/>
            <person name="Hou R."/>
            <person name="Li X."/>
            <person name="Liu Y."/>
            <person name="Li H."/>
            <person name="Ning X."/>
            <person name="Lin Y."/>
            <person name="Zhao L."/>
            <person name="Xing Q."/>
            <person name="Dou J."/>
            <person name="Li Y."/>
            <person name="Mao J."/>
            <person name="Guo H."/>
            <person name="Dou H."/>
            <person name="Li T."/>
            <person name="Mu C."/>
            <person name="Jiang W."/>
            <person name="Fu Q."/>
            <person name="Fu X."/>
            <person name="Miao Y."/>
            <person name="Liu J."/>
            <person name="Yu Q."/>
            <person name="Li R."/>
            <person name="Liao H."/>
            <person name="Li X."/>
            <person name="Kong Y."/>
            <person name="Jiang Z."/>
            <person name="Chourrout D."/>
            <person name="Li R."/>
            <person name="Bao Z."/>
        </authorList>
    </citation>
    <scope>NUCLEOTIDE SEQUENCE [LARGE SCALE GENOMIC DNA]</scope>
    <source>
        <strain evidence="7 8">PY_sf001</strain>
    </source>
</reference>
<evidence type="ECO:0000256" key="4">
    <source>
        <dbReference type="ARBA" id="ARBA00022989"/>
    </source>
</evidence>
<evidence type="ECO:0000256" key="6">
    <source>
        <dbReference type="RuleBase" id="RU361218"/>
    </source>
</evidence>
<dbReference type="SUPFAM" id="SSF48652">
    <property type="entry name" value="Tetraspanin"/>
    <property type="match status" value="1"/>
</dbReference>
<sequence>MSGSKSKGCMKSAIIIFNLIVFLAGSAVLALGIFSLVSDYGAKQLSSVLGNDLYHDAAYVAIAAGAAITAISMCGCCGSIKESKCILGMYLVFMSFIFVVLLTAAVLIFIFLGQISKDAKVSMTSILTEQYGVDLDERADNRVVTDMWNFMQKQLQCCGVSGGANSTTSWAAYKLESKWYEQFSAGIPYVPDSCCRPEGDLELCTGMKTFSGPPGADVPLLPGTGRNPHMYDTGCYDEVVHYVQGHALIIGGGALVAVVIILFGIISGVCLCKRIRYDAFLS</sequence>
<dbReference type="InterPro" id="IPR018499">
    <property type="entry name" value="Tetraspanin/Peripherin"/>
</dbReference>
<dbReference type="OrthoDB" id="438211at2759"/>
<dbReference type="InterPro" id="IPR000301">
    <property type="entry name" value="Tetraspanin_animals"/>
</dbReference>
<keyword evidence="8" id="KW-1185">Reference proteome</keyword>
<evidence type="ECO:0000256" key="1">
    <source>
        <dbReference type="ARBA" id="ARBA00004141"/>
    </source>
</evidence>
<evidence type="ECO:0000256" key="5">
    <source>
        <dbReference type="ARBA" id="ARBA00023136"/>
    </source>
</evidence>
<feature type="transmembrane region" description="Helical" evidence="6">
    <location>
        <begin position="12"/>
        <end position="37"/>
    </location>
</feature>
<accession>A0A210QTF5</accession>
<dbReference type="Gene3D" id="1.10.1450.10">
    <property type="entry name" value="Tetraspanin"/>
    <property type="match status" value="1"/>
</dbReference>
<keyword evidence="4 6" id="KW-1133">Transmembrane helix</keyword>
<dbReference type="PANTHER" id="PTHR19282:SF544">
    <property type="entry name" value="TETRASPANIN"/>
    <property type="match status" value="1"/>
</dbReference>
<keyword evidence="3 6" id="KW-0812">Transmembrane</keyword>
<comment type="similarity">
    <text evidence="2 6">Belongs to the tetraspanin (TM4SF) family.</text>
</comment>
<dbReference type="Proteomes" id="UP000242188">
    <property type="component" value="Unassembled WGS sequence"/>
</dbReference>
<protein>
    <recommendedName>
        <fullName evidence="6">Tetraspanin</fullName>
    </recommendedName>
</protein>
<dbReference type="AlphaFoldDB" id="A0A210QTF5"/>
<evidence type="ECO:0000256" key="3">
    <source>
        <dbReference type="ARBA" id="ARBA00022692"/>
    </source>
</evidence>
<feature type="transmembrane region" description="Helical" evidence="6">
    <location>
        <begin position="247"/>
        <end position="272"/>
    </location>
</feature>
<evidence type="ECO:0000313" key="8">
    <source>
        <dbReference type="Proteomes" id="UP000242188"/>
    </source>
</evidence>
<evidence type="ECO:0000313" key="7">
    <source>
        <dbReference type="EMBL" id="OWF52021.1"/>
    </source>
</evidence>
<comment type="subcellular location">
    <subcellularLocation>
        <location evidence="1 6">Membrane</location>
        <topology evidence="1 6">Multi-pass membrane protein</topology>
    </subcellularLocation>
</comment>
<organism evidence="7 8">
    <name type="scientific">Mizuhopecten yessoensis</name>
    <name type="common">Japanese scallop</name>
    <name type="synonym">Patinopecten yessoensis</name>
    <dbReference type="NCBI Taxonomy" id="6573"/>
    <lineage>
        <taxon>Eukaryota</taxon>
        <taxon>Metazoa</taxon>
        <taxon>Spiralia</taxon>
        <taxon>Lophotrochozoa</taxon>
        <taxon>Mollusca</taxon>
        <taxon>Bivalvia</taxon>
        <taxon>Autobranchia</taxon>
        <taxon>Pteriomorphia</taxon>
        <taxon>Pectinida</taxon>
        <taxon>Pectinoidea</taxon>
        <taxon>Pectinidae</taxon>
        <taxon>Mizuhopecten</taxon>
    </lineage>
</organism>
<name>A0A210QTF5_MIZYE</name>
<dbReference type="GO" id="GO:0005886">
    <property type="term" value="C:plasma membrane"/>
    <property type="evidence" value="ECO:0007669"/>
    <property type="project" value="TreeGrafter"/>
</dbReference>
<dbReference type="PANTHER" id="PTHR19282">
    <property type="entry name" value="TETRASPANIN"/>
    <property type="match status" value="1"/>
</dbReference>
<dbReference type="PRINTS" id="PR00259">
    <property type="entry name" value="TMFOUR"/>
</dbReference>
<dbReference type="EMBL" id="NEDP02001999">
    <property type="protein sequence ID" value="OWF52021.1"/>
    <property type="molecule type" value="Genomic_DNA"/>
</dbReference>
<evidence type="ECO:0000256" key="2">
    <source>
        <dbReference type="ARBA" id="ARBA00006840"/>
    </source>
</evidence>
<keyword evidence="5 6" id="KW-0472">Membrane</keyword>